<comment type="similarity">
    <text evidence="5 6 7">Belongs to the peptidase T1A family.</text>
</comment>
<dbReference type="AlphaFoldDB" id="A0A8J7RWR4"/>
<evidence type="ECO:0000259" key="9">
    <source>
        <dbReference type="PROSITE" id="PS00388"/>
    </source>
</evidence>
<dbReference type="PROSITE" id="PS51475">
    <property type="entry name" value="PROTEASOME_ALPHA_2"/>
    <property type="match status" value="1"/>
</dbReference>
<keyword evidence="11" id="KW-1185">Reference proteome</keyword>
<dbReference type="SMART" id="SM00948">
    <property type="entry name" value="Proteasome_A_N"/>
    <property type="match status" value="1"/>
</dbReference>
<dbReference type="GO" id="GO:0010498">
    <property type="term" value="P:proteasomal protein catabolic process"/>
    <property type="evidence" value="ECO:0007669"/>
    <property type="project" value="UniProtKB-UniRule"/>
</dbReference>
<evidence type="ECO:0000313" key="10">
    <source>
        <dbReference type="EMBL" id="MBP1902440.1"/>
    </source>
</evidence>
<dbReference type="InterPro" id="IPR050115">
    <property type="entry name" value="Proteasome_alpha"/>
</dbReference>
<evidence type="ECO:0000256" key="5">
    <source>
        <dbReference type="HAMAP-Rule" id="MF_00289"/>
    </source>
</evidence>
<dbReference type="PROSITE" id="PS00388">
    <property type="entry name" value="PROTEASOME_ALPHA_1"/>
    <property type="match status" value="1"/>
</dbReference>
<dbReference type="NCBIfam" id="NF003075">
    <property type="entry name" value="PRK03996.1"/>
    <property type="match status" value="1"/>
</dbReference>
<dbReference type="InterPro" id="IPR029055">
    <property type="entry name" value="Ntn_hydrolases_N"/>
</dbReference>
<comment type="subunit">
    <text evidence="4">The 20S proteasome core is composed of 14 alpha and 14 beta subunits that assemble into four stacked heptameric rings, resulting in a barrel-shaped structure. The two inner rings, each composed of seven catalytic beta subunits, are sandwiched by two outer rings, each composed of seven alpha subunits. H.volcanii produces at least 2 types of 20S proteasomes: an alpha1-beta proteasome and a proteasome containing all three subunits (alpha1, alpha2, and beta) that appears to be asymmetrical with homo-oligomeric alpha1 and alpha2 rings positioned on separate ends. The catalytic chamber with the active sites is on the inside of the barrel. Has probably a gated structure, the ends of the cylinder being occluded by the N-termini of the alpha-subunits. Is likely capped at one or both ends by the proteasome regulatory ATPase, PAN.</text>
</comment>
<protein>
    <recommendedName>
        <fullName evidence="5 7">Proteasome subunit alpha</fullName>
    </recommendedName>
    <alternativeName>
        <fullName evidence="5">20S proteasome alpha subunit</fullName>
    </alternativeName>
    <alternativeName>
        <fullName evidence="5">Proteasome core protein PsmA</fullName>
    </alternativeName>
</protein>
<name>A0A8J7RWR4_9EURY</name>
<dbReference type="InterPro" id="IPR019982">
    <property type="entry name" value="Proteasome_asu_arc"/>
</dbReference>
<dbReference type="InterPro" id="IPR023332">
    <property type="entry name" value="Proteasome_alpha-type"/>
</dbReference>
<evidence type="ECO:0000256" key="2">
    <source>
        <dbReference type="ARBA" id="ARBA00022490"/>
    </source>
</evidence>
<dbReference type="Pfam" id="PF00227">
    <property type="entry name" value="Proteasome"/>
    <property type="match status" value="1"/>
</dbReference>
<sequence length="282" mass="30083">MGGNDQQAYDRGTSLFSPDGRIYQVEYAREAVSRGAPSVGVRTTDGVVFVAMSRPSSSLMEAESIEKLHKLDDHLGTASAGHVADARQLIDLARRQSQGNRLRYGEPVGVETLTKFVTDHIQENTQRGGTRPYGAALLIGGIDNGEPRLFAADPSGTPNEWKATVIGGGRQEIQGHLEEEWHDDLSLEDGIELAVAALAAHDDEFEASDLAVATVTEADGFRTVPVEEVEAAFEAAGLSTDGEDDADDDESEADDADDDESEADDADDDESEADDADGDDAE</sequence>
<evidence type="ECO:0000256" key="6">
    <source>
        <dbReference type="PROSITE-ProRule" id="PRU00808"/>
    </source>
</evidence>
<keyword evidence="10" id="KW-0378">Hydrolase</keyword>
<dbReference type="Proteomes" id="UP000770586">
    <property type="component" value="Unassembled WGS sequence"/>
</dbReference>
<evidence type="ECO:0000256" key="1">
    <source>
        <dbReference type="ARBA" id="ARBA00004496"/>
    </source>
</evidence>
<proteinExistence type="inferred from homology"/>
<comment type="subunit">
    <text evidence="5 7">The 20S proteasome core is composed of 14 alpha and 14 beta subunits that assemble into four stacked heptameric rings, resulting in a barrel-shaped structure. The two inner rings, each composed of seven catalytic beta subunits, are sandwiched by two outer rings, each composed of seven alpha subunits. The catalytic chamber with the active sites is on the inside of the barrel. Has a gated structure, the ends of the cylinder being occluded by the N-termini of the alpha-subunits. Is capped at one or both ends by the proteasome regulatory ATPase, PAN.</text>
</comment>
<evidence type="ECO:0000256" key="7">
    <source>
        <dbReference type="RuleBase" id="RU000552"/>
    </source>
</evidence>
<evidence type="ECO:0000256" key="3">
    <source>
        <dbReference type="ARBA" id="ARBA00022942"/>
    </source>
</evidence>
<evidence type="ECO:0000256" key="8">
    <source>
        <dbReference type="SAM" id="MobiDB-lite"/>
    </source>
</evidence>
<dbReference type="SUPFAM" id="SSF56235">
    <property type="entry name" value="N-terminal nucleophile aminohydrolases (Ntn hydrolases)"/>
    <property type="match status" value="1"/>
</dbReference>
<comment type="activity regulation">
    <text evidence="5">The formation of the proteasomal ATPase PAN-20S proteasome complex, via the docking of the C-termini of PAN into the intersubunit pockets in the alpha-rings, triggers opening of the gate for substrate entry. Interconversion between the open-gate and close-gate conformations leads to a dynamic regulation of the 20S proteasome proteolysis activity.</text>
</comment>
<feature type="region of interest" description="Disordered" evidence="8">
    <location>
        <begin position="233"/>
        <end position="282"/>
    </location>
</feature>
<comment type="function">
    <text evidence="5 7">Component of the proteasome core, a large protease complex with broad specificity involved in protein degradation.</text>
</comment>
<keyword evidence="2 5" id="KW-0963">Cytoplasm</keyword>
<dbReference type="PANTHER" id="PTHR11599">
    <property type="entry name" value="PROTEASOME SUBUNIT ALPHA/BETA"/>
    <property type="match status" value="1"/>
</dbReference>
<dbReference type="Pfam" id="PF10584">
    <property type="entry name" value="Proteasome_A_N"/>
    <property type="match status" value="1"/>
</dbReference>
<dbReference type="InterPro" id="IPR000426">
    <property type="entry name" value="Proteasome_asu_N"/>
</dbReference>
<dbReference type="Gene3D" id="3.60.20.10">
    <property type="entry name" value="Glutamine Phosphoribosylpyrophosphate, subunit 1, domain 1"/>
    <property type="match status" value="1"/>
</dbReference>
<dbReference type="GO" id="GO:0004298">
    <property type="term" value="F:threonine-type endopeptidase activity"/>
    <property type="evidence" value="ECO:0007669"/>
    <property type="project" value="InterPro"/>
</dbReference>
<keyword evidence="3 5" id="KW-0647">Proteasome</keyword>
<feature type="compositionally biased region" description="Acidic residues" evidence="8">
    <location>
        <begin position="241"/>
        <end position="282"/>
    </location>
</feature>
<dbReference type="FunFam" id="3.60.20.10:FF:000004">
    <property type="entry name" value="Proteasome subunit alpha type-4"/>
    <property type="match status" value="1"/>
</dbReference>
<feature type="domain" description="Proteasome alpha-type subunits" evidence="9">
    <location>
        <begin position="9"/>
        <end position="31"/>
    </location>
</feature>
<dbReference type="NCBIfam" id="TIGR03633">
    <property type="entry name" value="arc_protsome_A"/>
    <property type="match status" value="1"/>
</dbReference>
<evidence type="ECO:0000313" key="11">
    <source>
        <dbReference type="Proteomes" id="UP000770586"/>
    </source>
</evidence>
<dbReference type="EMBL" id="JAGGKE010000009">
    <property type="protein sequence ID" value="MBP1902440.1"/>
    <property type="molecule type" value="Genomic_DNA"/>
</dbReference>
<accession>A0A8J7RWR4</accession>
<comment type="caution">
    <text evidence="10">The sequence shown here is derived from an EMBL/GenBank/DDBJ whole genome shotgun (WGS) entry which is preliminary data.</text>
</comment>
<dbReference type="InterPro" id="IPR001353">
    <property type="entry name" value="Proteasome_sua/b"/>
</dbReference>
<evidence type="ECO:0000256" key="4">
    <source>
        <dbReference type="ARBA" id="ARBA00062996"/>
    </source>
</evidence>
<dbReference type="GO" id="GO:0019773">
    <property type="term" value="C:proteasome core complex, alpha-subunit complex"/>
    <property type="evidence" value="ECO:0007669"/>
    <property type="project" value="UniProtKB-UniRule"/>
</dbReference>
<dbReference type="HAMAP" id="MF_00289_A">
    <property type="entry name" value="Proteasome_A_A"/>
    <property type="match status" value="1"/>
</dbReference>
<gene>
    <name evidence="5" type="primary">psmA</name>
    <name evidence="10" type="ORF">J2744_002132</name>
</gene>
<dbReference type="GO" id="GO:0005737">
    <property type="term" value="C:cytoplasm"/>
    <property type="evidence" value="ECO:0007669"/>
    <property type="project" value="UniProtKB-SubCell"/>
</dbReference>
<dbReference type="GO" id="GO:0006511">
    <property type="term" value="P:ubiquitin-dependent protein catabolic process"/>
    <property type="evidence" value="ECO:0007669"/>
    <property type="project" value="InterPro"/>
</dbReference>
<comment type="subcellular location">
    <subcellularLocation>
        <location evidence="1 5 7">Cytoplasm</location>
    </subcellularLocation>
</comment>
<reference evidence="10 11" key="1">
    <citation type="submission" date="2021-03" db="EMBL/GenBank/DDBJ databases">
        <title>Genomic Encyclopedia of Type Strains, Phase IV (KMG-IV): sequencing the most valuable type-strain genomes for metagenomic binning, comparative biology and taxonomic classification.</title>
        <authorList>
            <person name="Goeker M."/>
        </authorList>
    </citation>
    <scope>NUCLEOTIDE SEQUENCE [LARGE SCALE GENOMIC DNA]</scope>
    <source>
        <strain evidence="10 11">DSM 12287</strain>
    </source>
</reference>
<organism evidence="10 11">
    <name type="scientific">Halorubrum trapanicum</name>
    <dbReference type="NCBI Taxonomy" id="29284"/>
    <lineage>
        <taxon>Archaea</taxon>
        <taxon>Methanobacteriati</taxon>
        <taxon>Methanobacteriota</taxon>
        <taxon>Stenosarchaea group</taxon>
        <taxon>Halobacteria</taxon>
        <taxon>Halobacteriales</taxon>
        <taxon>Haloferacaceae</taxon>
        <taxon>Halorubrum</taxon>
    </lineage>
</organism>